<proteinExistence type="evidence at protein level"/>
<sequence length="66" mass="6986">MKAAIYHAFSHKEAKDHDVQGTRVSSEGLGLLDFPSSPTLQEMAACAHLKPVLLLLLYPGAGKPAG</sequence>
<evidence type="ECO:0000313" key="1">
    <source>
        <dbReference type="Ensembl" id="ENSMUSP00000146204.2"/>
    </source>
</evidence>
<evidence type="ECO:0000313" key="2">
    <source>
        <dbReference type="MGI" id="MGI:1913411"/>
    </source>
</evidence>
<reference evidence="1" key="3">
    <citation type="submission" date="2025-08" db="UniProtKB">
        <authorList>
            <consortium name="Ensembl"/>
        </authorList>
    </citation>
    <scope>IDENTIFICATION</scope>
    <source>
        <strain evidence="1">C57BL/6J</strain>
    </source>
</reference>
<protein>
    <submittedName>
        <fullName evidence="1">Processing of precursor 4, ribonuclease P/MRP family, (S. cerevisiae)</fullName>
    </submittedName>
</protein>
<dbReference type="MGI" id="MGI:1913411">
    <property type="gene designation" value="Pop4"/>
</dbReference>
<dbReference type="ProteomicsDB" id="367600"/>
<reference evidence="1 3" key="1">
    <citation type="journal article" date="2009" name="PLoS Biol.">
        <title>Lineage-specific biology revealed by a finished genome assembly of the mouse.</title>
        <authorList>
            <consortium name="Mouse Genome Sequencing Consortium"/>
            <person name="Church D.M."/>
            <person name="Goodstadt L."/>
            <person name="Hillier L.W."/>
            <person name="Zody M.C."/>
            <person name="Goldstein S."/>
            <person name="She X."/>
            <person name="Bult C.J."/>
            <person name="Agarwala R."/>
            <person name="Cherry J.L."/>
            <person name="DiCuccio M."/>
            <person name="Hlavina W."/>
            <person name="Kapustin Y."/>
            <person name="Meric P."/>
            <person name="Maglott D."/>
            <person name="Birtle Z."/>
            <person name="Marques A.C."/>
            <person name="Graves T."/>
            <person name="Zhou S."/>
            <person name="Teague B."/>
            <person name="Potamousis K."/>
            <person name="Churas C."/>
            <person name="Place M."/>
            <person name="Herschleb J."/>
            <person name="Runnheim R."/>
            <person name="Forrest D."/>
            <person name="Amos-Landgraf J."/>
            <person name="Schwartz D.C."/>
            <person name="Cheng Z."/>
            <person name="Lindblad-Toh K."/>
            <person name="Eichler E.E."/>
            <person name="Ponting C.P."/>
        </authorList>
    </citation>
    <scope>NUCLEOTIDE SEQUENCE [LARGE SCALE GENOMIC DNA]</scope>
    <source>
        <strain evidence="1 3">C57BL/6J</strain>
    </source>
</reference>
<dbReference type="Ensembl" id="ENSMUST00000205899.2">
    <property type="protein sequence ID" value="ENSMUSP00000146204.2"/>
    <property type="gene ID" value="ENSMUSG00000030423.8"/>
</dbReference>
<dbReference type="AGR" id="MGI:1913411"/>
<dbReference type="Proteomes" id="UP000000589">
    <property type="component" value="Chromosome 7"/>
</dbReference>
<dbReference type="VEuPathDB" id="HostDB:ENSMUSG00000030423"/>
<keyword evidence="4" id="KW-1267">Proteomics identification</keyword>
<dbReference type="ExpressionAtlas" id="A0A0U1RQ13">
    <property type="expression patterns" value="baseline and differential"/>
</dbReference>
<dbReference type="GeneTree" id="ENSGT00390000010067"/>
<evidence type="ECO:0007829" key="4">
    <source>
        <dbReference type="PeptideAtlas" id="A0A0U1RQ13"/>
    </source>
</evidence>
<gene>
    <name evidence="1 2" type="primary">Pop4</name>
</gene>
<organism evidence="1 3">
    <name type="scientific">Mus musculus</name>
    <name type="common">Mouse</name>
    <dbReference type="NCBI Taxonomy" id="10090"/>
    <lineage>
        <taxon>Eukaryota</taxon>
        <taxon>Metazoa</taxon>
        <taxon>Chordata</taxon>
        <taxon>Craniata</taxon>
        <taxon>Vertebrata</taxon>
        <taxon>Euteleostomi</taxon>
        <taxon>Mammalia</taxon>
        <taxon>Eutheria</taxon>
        <taxon>Euarchontoglires</taxon>
        <taxon>Glires</taxon>
        <taxon>Rodentia</taxon>
        <taxon>Myomorpha</taxon>
        <taxon>Muroidea</taxon>
        <taxon>Muridae</taxon>
        <taxon>Murinae</taxon>
        <taxon>Mus</taxon>
        <taxon>Mus</taxon>
    </lineage>
</organism>
<reference evidence="1 3" key="2">
    <citation type="journal article" date="2011" name="PLoS Biol.">
        <title>Modernizing reference genome assemblies.</title>
        <authorList>
            <person name="Church D.M."/>
            <person name="Schneider V.A."/>
            <person name="Graves T."/>
            <person name="Auger K."/>
            <person name="Cunningham F."/>
            <person name="Bouk N."/>
            <person name="Chen H.C."/>
            <person name="Agarwala R."/>
            <person name="McLaren W.M."/>
            <person name="Ritchie G.R."/>
            <person name="Albracht D."/>
            <person name="Kremitzki M."/>
            <person name="Rock S."/>
            <person name="Kotkiewicz H."/>
            <person name="Kremitzki C."/>
            <person name="Wollam A."/>
            <person name="Trani L."/>
            <person name="Fulton L."/>
            <person name="Fulton R."/>
            <person name="Matthews L."/>
            <person name="Whitehead S."/>
            <person name="Chow W."/>
            <person name="Torrance J."/>
            <person name="Dunn M."/>
            <person name="Harden G."/>
            <person name="Threadgold G."/>
            <person name="Wood J."/>
            <person name="Collins J."/>
            <person name="Heath P."/>
            <person name="Griffiths G."/>
            <person name="Pelan S."/>
            <person name="Grafham D."/>
            <person name="Eichler E.E."/>
            <person name="Weinstock G."/>
            <person name="Mardis E.R."/>
            <person name="Wilson R.K."/>
            <person name="Howe K."/>
            <person name="Flicek P."/>
            <person name="Hubbard T."/>
        </authorList>
    </citation>
    <scope>NUCLEOTIDE SEQUENCE [LARGE SCALE GENOMIC DNA]</scope>
    <source>
        <strain evidence="1 3">C57BL/6J</strain>
    </source>
</reference>
<dbReference type="Antibodypedia" id="15541">
    <property type="antibodies" value="153 antibodies from 26 providers"/>
</dbReference>
<dbReference type="Bgee" id="ENSMUSG00000030423">
    <property type="expression patterns" value="Expressed in floor plate of midbrain and 235 other cell types or tissues"/>
</dbReference>
<name>A0A0U1RQ13_MOUSE</name>
<evidence type="ECO:0000313" key="3">
    <source>
        <dbReference type="Proteomes" id="UP000000589"/>
    </source>
</evidence>
<dbReference type="AlphaFoldDB" id="A0A0U1RQ13"/>
<keyword evidence="3" id="KW-1185">Reference proteome</keyword>
<accession>A0A0U1RQ13</accession>
<reference evidence="1" key="4">
    <citation type="submission" date="2025-09" db="UniProtKB">
        <authorList>
            <consortium name="Ensembl"/>
        </authorList>
    </citation>
    <scope>IDENTIFICATION</scope>
    <source>
        <strain evidence="1">C57BL/6J</strain>
    </source>
</reference>